<gene>
    <name evidence="4" type="ORF">B0H63DRAFT_416274</name>
</gene>
<feature type="signal peptide" evidence="2">
    <location>
        <begin position="1"/>
        <end position="24"/>
    </location>
</feature>
<dbReference type="InterPro" id="IPR054539">
    <property type="entry name" value="Beta-prop_PDH"/>
</dbReference>
<dbReference type="InterPro" id="IPR011041">
    <property type="entry name" value="Quinoprot_gluc/sorb_DH_b-prop"/>
</dbReference>
<reference evidence="4" key="1">
    <citation type="journal article" date="2023" name="Mol. Phylogenet. Evol.">
        <title>Genome-scale phylogeny and comparative genomics of the fungal order Sordariales.</title>
        <authorList>
            <person name="Hensen N."/>
            <person name="Bonometti L."/>
            <person name="Westerberg I."/>
            <person name="Brannstrom I.O."/>
            <person name="Guillou S."/>
            <person name="Cros-Aarteil S."/>
            <person name="Calhoun S."/>
            <person name="Haridas S."/>
            <person name="Kuo A."/>
            <person name="Mondo S."/>
            <person name="Pangilinan J."/>
            <person name="Riley R."/>
            <person name="LaButti K."/>
            <person name="Andreopoulos B."/>
            <person name="Lipzen A."/>
            <person name="Chen C."/>
            <person name="Yan M."/>
            <person name="Daum C."/>
            <person name="Ng V."/>
            <person name="Clum A."/>
            <person name="Steindorff A."/>
            <person name="Ohm R.A."/>
            <person name="Martin F."/>
            <person name="Silar P."/>
            <person name="Natvig D.O."/>
            <person name="Lalanne C."/>
            <person name="Gautier V."/>
            <person name="Ament-Velasquez S.L."/>
            <person name="Kruys A."/>
            <person name="Hutchinson M.I."/>
            <person name="Powell A.J."/>
            <person name="Barry K."/>
            <person name="Miller A.N."/>
            <person name="Grigoriev I.V."/>
            <person name="Debuchy R."/>
            <person name="Gladieux P."/>
            <person name="Hiltunen Thoren M."/>
            <person name="Johannesson H."/>
        </authorList>
    </citation>
    <scope>NUCLEOTIDE SEQUENCE</scope>
    <source>
        <strain evidence="4">CBS 232.78</strain>
    </source>
</reference>
<reference evidence="4" key="2">
    <citation type="submission" date="2023-06" db="EMBL/GenBank/DDBJ databases">
        <authorList>
            <consortium name="Lawrence Berkeley National Laboratory"/>
            <person name="Haridas S."/>
            <person name="Hensen N."/>
            <person name="Bonometti L."/>
            <person name="Westerberg I."/>
            <person name="Brannstrom I.O."/>
            <person name="Guillou S."/>
            <person name="Cros-Aarteil S."/>
            <person name="Calhoun S."/>
            <person name="Kuo A."/>
            <person name="Mondo S."/>
            <person name="Pangilinan J."/>
            <person name="Riley R."/>
            <person name="LaButti K."/>
            <person name="Andreopoulos B."/>
            <person name="Lipzen A."/>
            <person name="Chen C."/>
            <person name="Yanf M."/>
            <person name="Daum C."/>
            <person name="Ng V."/>
            <person name="Clum A."/>
            <person name="Steindorff A."/>
            <person name="Ohm R."/>
            <person name="Martin F."/>
            <person name="Silar P."/>
            <person name="Natvig D."/>
            <person name="Lalanne C."/>
            <person name="Gautier V."/>
            <person name="Ament-velasquez S.L."/>
            <person name="Kruys A."/>
            <person name="Hutchinson M.I."/>
            <person name="Powell A.J."/>
            <person name="Barry K."/>
            <person name="Miller A.N."/>
            <person name="Grigoriev I.V."/>
            <person name="Debuchy R."/>
            <person name="Gladieux P."/>
            <person name="Thoren M.H."/>
            <person name="Johannesson H."/>
        </authorList>
    </citation>
    <scope>NUCLEOTIDE SEQUENCE</scope>
    <source>
        <strain evidence="4">CBS 232.78</strain>
    </source>
</reference>
<keyword evidence="1" id="KW-1133">Transmembrane helix</keyword>
<dbReference type="InterPro" id="IPR051262">
    <property type="entry name" value="SMP-30/CGR1_Lactonase"/>
</dbReference>
<evidence type="ECO:0000313" key="5">
    <source>
        <dbReference type="Proteomes" id="UP001285441"/>
    </source>
</evidence>
<dbReference type="SUPFAM" id="SSF50952">
    <property type="entry name" value="Soluble quinoprotein glucose dehydrogenase"/>
    <property type="match status" value="1"/>
</dbReference>
<name>A0AAE0NHB1_9PEZI</name>
<dbReference type="AlphaFoldDB" id="A0AAE0NHB1"/>
<evidence type="ECO:0000259" key="3">
    <source>
        <dbReference type="Pfam" id="PF22807"/>
    </source>
</evidence>
<organism evidence="4 5">
    <name type="scientific">Podospora didyma</name>
    <dbReference type="NCBI Taxonomy" id="330526"/>
    <lineage>
        <taxon>Eukaryota</taxon>
        <taxon>Fungi</taxon>
        <taxon>Dikarya</taxon>
        <taxon>Ascomycota</taxon>
        <taxon>Pezizomycotina</taxon>
        <taxon>Sordariomycetes</taxon>
        <taxon>Sordariomycetidae</taxon>
        <taxon>Sordariales</taxon>
        <taxon>Podosporaceae</taxon>
        <taxon>Podospora</taxon>
    </lineage>
</organism>
<proteinExistence type="predicted"/>
<evidence type="ECO:0000256" key="2">
    <source>
        <dbReference type="SAM" id="SignalP"/>
    </source>
</evidence>
<protein>
    <submittedName>
        <fullName evidence="4">Soluble quino protein glucose/sorbosone dehydrogenase</fullName>
    </submittedName>
</protein>
<dbReference type="EMBL" id="JAULSW010000005">
    <property type="protein sequence ID" value="KAK3381469.1"/>
    <property type="molecule type" value="Genomic_DNA"/>
</dbReference>
<dbReference type="Proteomes" id="UP001285441">
    <property type="component" value="Unassembled WGS sequence"/>
</dbReference>
<evidence type="ECO:0000256" key="1">
    <source>
        <dbReference type="SAM" id="Phobius"/>
    </source>
</evidence>
<comment type="caution">
    <text evidence="4">The sequence shown here is derived from an EMBL/GenBank/DDBJ whole genome shotgun (WGS) entry which is preliminary data.</text>
</comment>
<dbReference type="InterPro" id="IPR011042">
    <property type="entry name" value="6-blade_b-propeller_TolB-like"/>
</dbReference>
<evidence type="ECO:0000313" key="4">
    <source>
        <dbReference type="EMBL" id="KAK3381469.1"/>
    </source>
</evidence>
<keyword evidence="5" id="KW-1185">Reference proteome</keyword>
<keyword evidence="1" id="KW-0472">Membrane</keyword>
<accession>A0AAE0NHB1</accession>
<dbReference type="Gene3D" id="2.120.10.30">
    <property type="entry name" value="TolB, C-terminal domain"/>
    <property type="match status" value="1"/>
</dbReference>
<feature type="transmembrane region" description="Helical" evidence="1">
    <location>
        <begin position="468"/>
        <end position="491"/>
    </location>
</feature>
<feature type="domain" description="Pyrroloquinoline quinone-dependent pyranose dehydrogenase beta-propeller" evidence="3">
    <location>
        <begin position="39"/>
        <end position="430"/>
    </location>
</feature>
<sequence>MLQHIRPVAVATSLLVLLGVGIEAQQPCASVLTPSYAAPVVAAGFSTQLVTQKLFKPRGIIFDKEGALLVVQAKSGITRLTFSDGGGTCLGVTKSTTLVQNSALNHGIEISEDGKTLYASSSNEVFSWAYDSANVSVSNQRTLIRNMTNSDHVTRTLLLSRKVPGMMLVSRGSGENIDMLATNEESGISQIRAFNLTALQDGQVYDYPSQGVRLGWGLRNSVGVAEHPVTGGIYSVENSADQIRRSEVDIHQDNPGEELNFHGYLNGTSGKGDNGNYGYPDCFALWSTKDFPDLGRTIQVGSQFSLNTRGSNVDDAGCANDYIAPRLTFQAHTAPLDIKFNANGSLAYVTFHGSWNRDQPAGYKLSVISFKDGEPTEPSNSTTAVIDILTNPNLSACPNGCFRPVGLALDSQGRIFMSSDSTGEIYVLQQQAGATLPASGTGTGGGGSATSSAAAAGLSVPWRSGDGYTLLVAGLLGVVSFVLGGGSLFAVSRA</sequence>
<dbReference type="PANTHER" id="PTHR47572">
    <property type="entry name" value="LIPOPROTEIN-RELATED"/>
    <property type="match status" value="1"/>
</dbReference>
<keyword evidence="1" id="KW-0812">Transmembrane</keyword>
<dbReference type="PANTHER" id="PTHR47572:SF4">
    <property type="entry name" value="LACTONASE DRP35"/>
    <property type="match status" value="1"/>
</dbReference>
<keyword evidence="2" id="KW-0732">Signal</keyword>
<feature type="chain" id="PRO_5042287526" evidence="2">
    <location>
        <begin position="25"/>
        <end position="494"/>
    </location>
</feature>
<dbReference type="Pfam" id="PF22807">
    <property type="entry name" value="TrAA12"/>
    <property type="match status" value="1"/>
</dbReference>